<dbReference type="PANTHER" id="PTHR45527">
    <property type="entry name" value="NONRIBOSOMAL PEPTIDE SYNTHETASE"/>
    <property type="match status" value="1"/>
</dbReference>
<dbReference type="InterPro" id="IPR020459">
    <property type="entry name" value="AMP-binding"/>
</dbReference>
<dbReference type="InterPro" id="IPR045851">
    <property type="entry name" value="AMP-bd_C_sf"/>
</dbReference>
<dbReference type="OrthoDB" id="9803968at2"/>
<organism evidence="3 4">
    <name type="scientific">Microvirga brassicacearum</name>
    <dbReference type="NCBI Taxonomy" id="2580413"/>
    <lineage>
        <taxon>Bacteria</taxon>
        <taxon>Pseudomonadati</taxon>
        <taxon>Pseudomonadota</taxon>
        <taxon>Alphaproteobacteria</taxon>
        <taxon>Hyphomicrobiales</taxon>
        <taxon>Methylobacteriaceae</taxon>
        <taxon>Microvirga</taxon>
    </lineage>
</organism>
<dbReference type="AlphaFoldDB" id="A0A5N3PJB7"/>
<dbReference type="SUPFAM" id="SSF56801">
    <property type="entry name" value="Acetyl-CoA synthetase-like"/>
    <property type="match status" value="1"/>
</dbReference>
<dbReference type="Proteomes" id="UP000325684">
    <property type="component" value="Unassembled WGS sequence"/>
</dbReference>
<dbReference type="CDD" id="cd05930">
    <property type="entry name" value="A_NRPS"/>
    <property type="match status" value="1"/>
</dbReference>
<feature type="domain" description="AMP-binding enzyme C-terminal" evidence="2">
    <location>
        <begin position="439"/>
        <end position="514"/>
    </location>
</feature>
<reference evidence="3 4" key="1">
    <citation type="journal article" date="2019" name="Microorganisms">
        <title>Genome Insights into the Novel Species Microvirga brassicacearum, a Rapeseed Endophyte with Biotechnological Potential.</title>
        <authorList>
            <person name="Jimenez-Gomez A."/>
            <person name="Saati-Santamaria Z."/>
            <person name="Igual J.M."/>
            <person name="Rivas R."/>
            <person name="Mateos P.F."/>
            <person name="Garcia-Fraile P."/>
        </authorList>
    </citation>
    <scope>NUCLEOTIDE SEQUENCE [LARGE SCALE GENOMIC DNA]</scope>
    <source>
        <strain evidence="3 4">CDVBN77</strain>
    </source>
</reference>
<name>A0A5N3PJB7_9HYPH</name>
<dbReference type="InterPro" id="IPR010071">
    <property type="entry name" value="AA_adenyl_dom"/>
</dbReference>
<dbReference type="EMBL" id="VCMV01000001">
    <property type="protein sequence ID" value="KAB0269763.1"/>
    <property type="molecule type" value="Genomic_DNA"/>
</dbReference>
<dbReference type="GO" id="GO:0044550">
    <property type="term" value="P:secondary metabolite biosynthetic process"/>
    <property type="evidence" value="ECO:0007669"/>
    <property type="project" value="TreeGrafter"/>
</dbReference>
<evidence type="ECO:0000313" key="4">
    <source>
        <dbReference type="Proteomes" id="UP000325684"/>
    </source>
</evidence>
<dbReference type="Pfam" id="PF00501">
    <property type="entry name" value="AMP-binding"/>
    <property type="match status" value="1"/>
</dbReference>
<evidence type="ECO:0000313" key="3">
    <source>
        <dbReference type="EMBL" id="KAB0269763.1"/>
    </source>
</evidence>
<dbReference type="InterPro" id="IPR042099">
    <property type="entry name" value="ANL_N_sf"/>
</dbReference>
<dbReference type="Gene3D" id="3.40.50.12780">
    <property type="entry name" value="N-terminal domain of ligase-like"/>
    <property type="match status" value="1"/>
</dbReference>
<accession>A0A5N3PJB7</accession>
<protein>
    <submittedName>
        <fullName evidence="3">Amino acid adenylation domain-containing protein</fullName>
    </submittedName>
</protein>
<dbReference type="NCBIfam" id="TIGR01733">
    <property type="entry name" value="AA-adenyl-dom"/>
    <property type="match status" value="1"/>
</dbReference>
<dbReference type="GO" id="GO:0005737">
    <property type="term" value="C:cytoplasm"/>
    <property type="evidence" value="ECO:0007669"/>
    <property type="project" value="TreeGrafter"/>
</dbReference>
<dbReference type="PANTHER" id="PTHR45527:SF1">
    <property type="entry name" value="FATTY ACID SYNTHASE"/>
    <property type="match status" value="1"/>
</dbReference>
<keyword evidence="4" id="KW-1185">Reference proteome</keyword>
<sequence length="526" mass="58428">MLRGPMTVKLYRYLEDAAGRWPDKIAVQEVDGSFITYRELDRLSDRMRDRLVELGIRPGDRVGFWIRKSIDAVATIFGVLKAGAAYVPMDPTAPPTRNNYILADCGVAVIVIENRFEPMLIAEPSAQGAYPAILVIGGAGGGVHLRAMLDEKDRHAEAPSAVSAPVRPEDLAFVLYTSGSTGRPKGVQLSHLNAVSFVEWCAEIFALLPTDRFSSHAPFHFDLSVFDIFSAAKHGGTLVLIGEEVGKQPLELAHLIADLEITIWYSAPSILSLMAQFGELESRNFSSLRFVLFAGEVFPVAHLRSLVKYWPHPRYFNLYGPTETNVCTFYEVPTPIPEDRTEPMPIGKVCSHLEGILIDADGRAVEKGTEGELCIRGSGVTRGYWNLPEQSRKCFVEVAGATYYRTGDIAKEEPSGNLRYLGRSDRMIKKRGFRVELGEIEVCLYRHTGVREAAVVALADDTLGMRVHAHVVSKDGRTLSLIEMKTFCSEHIPIYMIPDRFSFHPSLPKTSTDKVDYQTLKFWSGG</sequence>
<dbReference type="PROSITE" id="PS00455">
    <property type="entry name" value="AMP_BINDING"/>
    <property type="match status" value="1"/>
</dbReference>
<evidence type="ECO:0000259" key="2">
    <source>
        <dbReference type="Pfam" id="PF13193"/>
    </source>
</evidence>
<gene>
    <name evidence="3" type="ORF">FEZ63_00395</name>
</gene>
<evidence type="ECO:0000259" key="1">
    <source>
        <dbReference type="Pfam" id="PF00501"/>
    </source>
</evidence>
<dbReference type="InterPro" id="IPR000873">
    <property type="entry name" value="AMP-dep_synth/lig_dom"/>
</dbReference>
<proteinExistence type="predicted"/>
<dbReference type="Gene3D" id="3.30.300.30">
    <property type="match status" value="1"/>
</dbReference>
<dbReference type="InterPro" id="IPR025110">
    <property type="entry name" value="AMP-bd_C"/>
</dbReference>
<dbReference type="GO" id="GO:0031177">
    <property type="term" value="F:phosphopantetheine binding"/>
    <property type="evidence" value="ECO:0007669"/>
    <property type="project" value="TreeGrafter"/>
</dbReference>
<dbReference type="PRINTS" id="PR00154">
    <property type="entry name" value="AMPBINDING"/>
</dbReference>
<dbReference type="InterPro" id="IPR020845">
    <property type="entry name" value="AMP-binding_CS"/>
</dbReference>
<dbReference type="Pfam" id="PF13193">
    <property type="entry name" value="AMP-binding_C"/>
    <property type="match status" value="1"/>
</dbReference>
<feature type="domain" description="AMP-dependent synthetase/ligase" evidence="1">
    <location>
        <begin position="14"/>
        <end position="385"/>
    </location>
</feature>
<dbReference type="GO" id="GO:0043041">
    <property type="term" value="P:amino acid activation for nonribosomal peptide biosynthetic process"/>
    <property type="evidence" value="ECO:0007669"/>
    <property type="project" value="TreeGrafter"/>
</dbReference>
<comment type="caution">
    <text evidence="3">The sequence shown here is derived from an EMBL/GenBank/DDBJ whole genome shotgun (WGS) entry which is preliminary data.</text>
</comment>